<protein>
    <submittedName>
        <fullName evidence="2">Uncharacterized protein</fullName>
    </submittedName>
</protein>
<dbReference type="AlphaFoldDB" id="A0A8J4DW88"/>
<dbReference type="EMBL" id="BOPF01000070">
    <property type="protein sequence ID" value="GIJ52256.1"/>
    <property type="molecule type" value="Genomic_DNA"/>
</dbReference>
<reference evidence="2" key="1">
    <citation type="submission" date="2021-01" db="EMBL/GenBank/DDBJ databases">
        <title>Whole genome shotgun sequence of Virgisporangium aliadipatigenens NBRC 105644.</title>
        <authorList>
            <person name="Komaki H."/>
            <person name="Tamura T."/>
        </authorList>
    </citation>
    <scope>NUCLEOTIDE SEQUENCE</scope>
    <source>
        <strain evidence="2">NBRC 105644</strain>
    </source>
</reference>
<feature type="compositionally biased region" description="Basic and acidic residues" evidence="1">
    <location>
        <begin position="1"/>
        <end position="14"/>
    </location>
</feature>
<evidence type="ECO:0000313" key="2">
    <source>
        <dbReference type="EMBL" id="GIJ52256.1"/>
    </source>
</evidence>
<name>A0A8J4DW88_9ACTN</name>
<feature type="region of interest" description="Disordered" evidence="1">
    <location>
        <begin position="1"/>
        <end position="42"/>
    </location>
</feature>
<dbReference type="RefSeq" id="WP_275415685.1">
    <property type="nucleotide sequence ID" value="NZ_BOPF01000070.1"/>
</dbReference>
<organism evidence="2 3">
    <name type="scientific">Virgisporangium aliadipatigenens</name>
    <dbReference type="NCBI Taxonomy" id="741659"/>
    <lineage>
        <taxon>Bacteria</taxon>
        <taxon>Bacillati</taxon>
        <taxon>Actinomycetota</taxon>
        <taxon>Actinomycetes</taxon>
        <taxon>Micromonosporales</taxon>
        <taxon>Micromonosporaceae</taxon>
        <taxon>Virgisporangium</taxon>
    </lineage>
</organism>
<accession>A0A8J4DW88</accession>
<proteinExistence type="predicted"/>
<evidence type="ECO:0000313" key="3">
    <source>
        <dbReference type="Proteomes" id="UP000619260"/>
    </source>
</evidence>
<gene>
    <name evidence="2" type="ORF">Val02_91420</name>
</gene>
<keyword evidence="3" id="KW-1185">Reference proteome</keyword>
<evidence type="ECO:0000256" key="1">
    <source>
        <dbReference type="SAM" id="MobiDB-lite"/>
    </source>
</evidence>
<dbReference type="Proteomes" id="UP000619260">
    <property type="component" value="Unassembled WGS sequence"/>
</dbReference>
<sequence length="42" mass="4683">MNRAERRASAKGRDLPPAVVSKIQDAGRKAPAPRQWATRRRG</sequence>
<comment type="caution">
    <text evidence="2">The sequence shown here is derived from an EMBL/GenBank/DDBJ whole genome shotgun (WGS) entry which is preliminary data.</text>
</comment>